<keyword evidence="3" id="KW-0963">Cytoplasm</keyword>
<evidence type="ECO:0000313" key="8">
    <source>
        <dbReference type="EMBL" id="CAB4741036.1"/>
    </source>
</evidence>
<proteinExistence type="inferred from homology"/>
<evidence type="ECO:0000256" key="7">
    <source>
        <dbReference type="SAM" id="Coils"/>
    </source>
</evidence>
<evidence type="ECO:0000256" key="1">
    <source>
        <dbReference type="ARBA" id="ARBA00004496"/>
    </source>
</evidence>
<reference evidence="9" key="1">
    <citation type="submission" date="2020-05" db="EMBL/GenBank/DDBJ databases">
        <authorList>
            <person name="Chiriac C."/>
            <person name="Salcher M."/>
            <person name="Ghai R."/>
            <person name="Kavagutti S V."/>
        </authorList>
    </citation>
    <scope>NUCLEOTIDE SEQUENCE</scope>
</reference>
<keyword evidence="4" id="KW-0132">Cell division</keyword>
<evidence type="ECO:0000256" key="5">
    <source>
        <dbReference type="ARBA" id="ARBA00023054"/>
    </source>
</evidence>
<dbReference type="PANTHER" id="PTHR35794:SF2">
    <property type="entry name" value="CELL DIVISION PROTEIN DIVIVA"/>
    <property type="match status" value="1"/>
</dbReference>
<dbReference type="Gene3D" id="6.10.250.660">
    <property type="match status" value="1"/>
</dbReference>
<dbReference type="GO" id="GO:0051301">
    <property type="term" value="P:cell division"/>
    <property type="evidence" value="ECO:0007669"/>
    <property type="project" value="UniProtKB-KW"/>
</dbReference>
<keyword evidence="6" id="KW-0131">Cell cycle</keyword>
<evidence type="ECO:0000313" key="9">
    <source>
        <dbReference type="EMBL" id="CAB4836470.1"/>
    </source>
</evidence>
<dbReference type="Gene3D" id="1.20.5.2950">
    <property type="match status" value="1"/>
</dbReference>
<dbReference type="NCBIfam" id="TIGR03544">
    <property type="entry name" value="DivI1A_domain"/>
    <property type="match status" value="1"/>
</dbReference>
<dbReference type="Pfam" id="PF05103">
    <property type="entry name" value="DivIVA"/>
    <property type="match status" value="1"/>
</dbReference>
<evidence type="ECO:0000256" key="6">
    <source>
        <dbReference type="ARBA" id="ARBA00023306"/>
    </source>
</evidence>
<protein>
    <submittedName>
        <fullName evidence="9">Unannotated protein</fullName>
    </submittedName>
</protein>
<dbReference type="EMBL" id="CAFABA010000181">
    <property type="protein sequence ID" value="CAB4836470.1"/>
    <property type="molecule type" value="Genomic_DNA"/>
</dbReference>
<dbReference type="AlphaFoldDB" id="A0A6J7AUU2"/>
<sequence>MLNSPTGDLTAREIIAKTFSAKARRGYDPAEVDAYLMDIARQVDELNLEIDRLTNEVVRLSFSQPTTSSASAPVAELPPPPPPVARPEPIAAVPAPVMATAPAAPAASRDLTAEEESLTLILKAAQKTAEVTIIDARARAEEIIAEARYRASEITRESDRKAFEAASRIQTEIVKLEDELTNSRDELETLHCAVEDERARIRGFAQDLLRSVGEELVVSTLPANVIQLEPAPVLDLTSENNRAAARD</sequence>
<accession>A0A6J7AUU2</accession>
<feature type="coiled-coil region" evidence="7">
    <location>
        <begin position="137"/>
        <end position="193"/>
    </location>
</feature>
<dbReference type="InterPro" id="IPR007793">
    <property type="entry name" value="DivIVA_fam"/>
</dbReference>
<comment type="subcellular location">
    <subcellularLocation>
        <location evidence="1">Cytoplasm</location>
    </subcellularLocation>
</comment>
<dbReference type="PANTHER" id="PTHR35794">
    <property type="entry name" value="CELL DIVISION PROTEIN DIVIVA"/>
    <property type="match status" value="1"/>
</dbReference>
<evidence type="ECO:0000256" key="4">
    <source>
        <dbReference type="ARBA" id="ARBA00022618"/>
    </source>
</evidence>
<comment type="similarity">
    <text evidence="2">Belongs to the DivIVA family.</text>
</comment>
<dbReference type="InterPro" id="IPR019933">
    <property type="entry name" value="DivIVA_domain"/>
</dbReference>
<gene>
    <name evidence="8" type="ORF">UFOPK2754_01177</name>
    <name evidence="9" type="ORF">UFOPK3139_02914</name>
</gene>
<evidence type="ECO:0000256" key="2">
    <source>
        <dbReference type="ARBA" id="ARBA00009008"/>
    </source>
</evidence>
<dbReference type="GO" id="GO:0005737">
    <property type="term" value="C:cytoplasm"/>
    <property type="evidence" value="ECO:0007669"/>
    <property type="project" value="UniProtKB-SubCell"/>
</dbReference>
<dbReference type="EMBL" id="CAEZYR010000036">
    <property type="protein sequence ID" value="CAB4741036.1"/>
    <property type="molecule type" value="Genomic_DNA"/>
</dbReference>
<evidence type="ECO:0000256" key="3">
    <source>
        <dbReference type="ARBA" id="ARBA00022490"/>
    </source>
</evidence>
<feature type="coiled-coil region" evidence="7">
    <location>
        <begin position="36"/>
        <end position="63"/>
    </location>
</feature>
<keyword evidence="5 7" id="KW-0175">Coiled coil</keyword>
<organism evidence="9">
    <name type="scientific">freshwater metagenome</name>
    <dbReference type="NCBI Taxonomy" id="449393"/>
    <lineage>
        <taxon>unclassified sequences</taxon>
        <taxon>metagenomes</taxon>
        <taxon>ecological metagenomes</taxon>
    </lineage>
</organism>
<name>A0A6J7AUU2_9ZZZZ</name>